<dbReference type="EMBL" id="SNVX01000007">
    <property type="protein sequence ID" value="TDN57654.1"/>
    <property type="molecule type" value="Genomic_DNA"/>
</dbReference>
<keyword evidence="1" id="KW-0472">Membrane</keyword>
<feature type="transmembrane region" description="Helical" evidence="1">
    <location>
        <begin position="137"/>
        <end position="154"/>
    </location>
</feature>
<keyword evidence="1" id="KW-1133">Transmembrane helix</keyword>
<reference evidence="2 3" key="1">
    <citation type="submission" date="2019-03" db="EMBL/GenBank/DDBJ databases">
        <title>Genomic analyses of the natural microbiome of Caenorhabditis elegans.</title>
        <authorList>
            <person name="Samuel B."/>
        </authorList>
    </citation>
    <scope>NUCLEOTIDE SEQUENCE [LARGE SCALE GENOMIC DNA]</scope>
    <source>
        <strain evidence="2 3">BIGb0156</strain>
    </source>
</reference>
<organism evidence="2 3">
    <name type="scientific">Scandinavium goeteborgense</name>
    <dbReference type="NCBI Taxonomy" id="1851514"/>
    <lineage>
        <taxon>Bacteria</taxon>
        <taxon>Pseudomonadati</taxon>
        <taxon>Pseudomonadota</taxon>
        <taxon>Gammaproteobacteria</taxon>
        <taxon>Enterobacterales</taxon>
        <taxon>Enterobacteriaceae</taxon>
        <taxon>Scandinavium</taxon>
    </lineage>
</organism>
<feature type="transmembrane region" description="Helical" evidence="1">
    <location>
        <begin position="24"/>
        <end position="44"/>
    </location>
</feature>
<keyword evidence="1" id="KW-0812">Transmembrane</keyword>
<keyword evidence="3" id="KW-1185">Reference proteome</keyword>
<feature type="transmembrane region" description="Helical" evidence="1">
    <location>
        <begin position="75"/>
        <end position="92"/>
    </location>
</feature>
<accession>A0A4R6EGV4</accession>
<evidence type="ECO:0000313" key="2">
    <source>
        <dbReference type="EMBL" id="TDN57654.1"/>
    </source>
</evidence>
<evidence type="ECO:0000313" key="3">
    <source>
        <dbReference type="Proteomes" id="UP000295530"/>
    </source>
</evidence>
<protein>
    <submittedName>
        <fullName evidence="2">Urease accessory protein</fullName>
    </submittedName>
</protein>
<dbReference type="AlphaFoldDB" id="A0A4R6EGV4"/>
<dbReference type="Pfam" id="PF04955">
    <property type="entry name" value="HupE_UreJ"/>
    <property type="match status" value="1"/>
</dbReference>
<evidence type="ECO:0000256" key="1">
    <source>
        <dbReference type="SAM" id="Phobius"/>
    </source>
</evidence>
<sequence length="157" mass="16485">MSGIDHLLAMIAVGAWSVQLGGRAVWWVPAAFVCFMFFGGLLGFEHIELPATELGVALSVVLLGMAIAARQRLPLALATCATGLFGICHGYAHGYEMPVLQNKIIYTVGFLSTTATLHLVGAFGAHYLRKMAGGERLLRALGAASALCGVWLVAGAI</sequence>
<name>A0A4R6EGV4_SCAGO</name>
<dbReference type="InterPro" id="IPR007038">
    <property type="entry name" value="HupE_UreJ"/>
</dbReference>
<comment type="caution">
    <text evidence="2">The sequence shown here is derived from an EMBL/GenBank/DDBJ whole genome shotgun (WGS) entry which is preliminary data.</text>
</comment>
<gene>
    <name evidence="2" type="ORF">EC847_107138</name>
</gene>
<dbReference type="Proteomes" id="UP000295530">
    <property type="component" value="Unassembled WGS sequence"/>
</dbReference>
<feature type="transmembrane region" description="Helical" evidence="1">
    <location>
        <begin position="50"/>
        <end position="68"/>
    </location>
</feature>
<proteinExistence type="predicted"/>
<feature type="transmembrane region" description="Helical" evidence="1">
    <location>
        <begin position="104"/>
        <end position="125"/>
    </location>
</feature>
<dbReference type="PIRSF" id="PIRSF016919">
    <property type="entry name" value="HupE_UreJ"/>
    <property type="match status" value="1"/>
</dbReference>